<gene>
    <name evidence="1" type="ORF">B7C42_05237</name>
</gene>
<keyword evidence="2" id="KW-1185">Reference proteome</keyword>
<evidence type="ECO:0000313" key="1">
    <source>
        <dbReference type="EMBL" id="OXR42461.1"/>
    </source>
</evidence>
<organism evidence="1 2">
    <name type="scientific">Nocardia cerradoensis</name>
    <dbReference type="NCBI Taxonomy" id="85688"/>
    <lineage>
        <taxon>Bacteria</taxon>
        <taxon>Bacillati</taxon>
        <taxon>Actinomycetota</taxon>
        <taxon>Actinomycetes</taxon>
        <taxon>Mycobacteriales</taxon>
        <taxon>Nocardiaceae</taxon>
        <taxon>Nocardia</taxon>
    </lineage>
</organism>
<dbReference type="Proteomes" id="UP000215506">
    <property type="component" value="Unassembled WGS sequence"/>
</dbReference>
<dbReference type="EMBL" id="NGAF01000013">
    <property type="protein sequence ID" value="OXR42461.1"/>
    <property type="molecule type" value="Genomic_DNA"/>
</dbReference>
<accession>A0A231H0Z1</accession>
<comment type="caution">
    <text evidence="1">The sequence shown here is derived from an EMBL/GenBank/DDBJ whole genome shotgun (WGS) entry which is preliminary data.</text>
</comment>
<protein>
    <submittedName>
        <fullName evidence="1">Uncharacterized protein</fullName>
    </submittedName>
</protein>
<name>A0A231H0Z1_9NOCA</name>
<evidence type="ECO:0000313" key="2">
    <source>
        <dbReference type="Proteomes" id="UP000215506"/>
    </source>
</evidence>
<sequence length="247" mass="27790">MTDVAQTVLRAYGGERWTELTSITAHKRFGGALWDIKQVPGIVDDGEVTVWIQDQRTSLRPFTAPDRRSVYTPDRVAIETLDGQVVAALDRPRASFEGHTLGTPWTPVQLAYFTGYAMWTYTAEPFNLTLPGVRIEEGEPWSEDGQRWRRLHVDYPATIATHSAHQVLYLDRDGLIRRRDYQVDIAGGSPAAHYVSDFDEVDGVVVPRTRMIYVRDADNRPIPEQLVVSIELTDITLDRANGKGIPA</sequence>
<dbReference type="AlphaFoldDB" id="A0A231H0Z1"/>
<reference evidence="1 2" key="1">
    <citation type="submission" date="2017-07" db="EMBL/GenBank/DDBJ databases">
        <title>First draft Genome Sequence of Nocardia cerradoensis isolated from human infection.</title>
        <authorList>
            <person name="Carrasco G."/>
        </authorList>
    </citation>
    <scope>NUCLEOTIDE SEQUENCE [LARGE SCALE GENOMIC DNA]</scope>
    <source>
        <strain evidence="1 2">CNM20130759</strain>
    </source>
</reference>
<dbReference type="RefSeq" id="WP_039778072.1">
    <property type="nucleotide sequence ID" value="NZ_JAAXOR010000001.1"/>
</dbReference>
<proteinExistence type="predicted"/>